<evidence type="ECO:0000313" key="3">
    <source>
        <dbReference type="EMBL" id="KAK1371064.1"/>
    </source>
</evidence>
<evidence type="ECO:0000256" key="1">
    <source>
        <dbReference type="SAM" id="MobiDB-lite"/>
    </source>
</evidence>
<protein>
    <recommendedName>
        <fullName evidence="2">Glutamine amidotransferase type-2 domain-containing protein</fullName>
    </recommendedName>
</protein>
<organism evidence="3 4">
    <name type="scientific">Heracleum sosnowskyi</name>
    <dbReference type="NCBI Taxonomy" id="360622"/>
    <lineage>
        <taxon>Eukaryota</taxon>
        <taxon>Viridiplantae</taxon>
        <taxon>Streptophyta</taxon>
        <taxon>Embryophyta</taxon>
        <taxon>Tracheophyta</taxon>
        <taxon>Spermatophyta</taxon>
        <taxon>Magnoliopsida</taxon>
        <taxon>eudicotyledons</taxon>
        <taxon>Gunneridae</taxon>
        <taxon>Pentapetalae</taxon>
        <taxon>asterids</taxon>
        <taxon>campanulids</taxon>
        <taxon>Apiales</taxon>
        <taxon>Apiaceae</taxon>
        <taxon>Apioideae</taxon>
        <taxon>apioid superclade</taxon>
        <taxon>Tordylieae</taxon>
        <taxon>Tordyliinae</taxon>
        <taxon>Heracleum</taxon>
    </lineage>
</organism>
<name>A0AAD8HPP4_9APIA</name>
<dbReference type="Gene3D" id="3.60.20.10">
    <property type="entry name" value="Glutamine Phosphoribosylpyrophosphate, subunit 1, domain 1"/>
    <property type="match status" value="1"/>
</dbReference>
<dbReference type="EMBL" id="JAUIZM010000008">
    <property type="protein sequence ID" value="KAK1371064.1"/>
    <property type="molecule type" value="Genomic_DNA"/>
</dbReference>
<dbReference type="InterPro" id="IPR029055">
    <property type="entry name" value="Ntn_hydrolases_N"/>
</dbReference>
<sequence>MNSEIMVKLDSHSNIIEVKPEHLLGVHLRNSAKPSGLASCGRGESSGWKGEDTQKHCANPGKKGRTMMIYIIVSPRAILFFPAHPGASKWKSTSFPHFDDLSTIFGKDRATGHNAESAFEAEKEINEADVPDDELLVQNSDESTCRKGSKKRKIDADPMIEAMYNASKLIAAEFASSTKISVFRSSGRKRCNLCGWELQLSENEMKKLLPIVDPSSSDSGSFDGVLELLVWAGRSLPEAIMMMMIRLLRGVVVQVPDLRLLVGVIRMSVTDRRNAETKAEMIEWLECNPLSPIFSHFCPNSSFLSLPTKFTFCWTNHRLELLIDRYYEYLEGGAVRDSGSRERCLRMLKRVLNLKGTDFDQNCSEIEADDDDISRKLNELDEICKSKNESLLILLVILILFRDPVIYERVIDDYRTKFSREPFITAATIKYKVKWLRDVYDQKDTSNSRRKKFQEFMKRHEEDIYYSVYPKLLDEKFRILFMDCETYDSKLFFVRSYSSGSKME</sequence>
<evidence type="ECO:0000313" key="4">
    <source>
        <dbReference type="Proteomes" id="UP001237642"/>
    </source>
</evidence>
<reference evidence="3" key="2">
    <citation type="submission" date="2023-05" db="EMBL/GenBank/DDBJ databases">
        <authorList>
            <person name="Schelkunov M.I."/>
        </authorList>
    </citation>
    <scope>NUCLEOTIDE SEQUENCE</scope>
    <source>
        <strain evidence="3">Hsosn_3</strain>
        <tissue evidence="3">Leaf</tissue>
    </source>
</reference>
<dbReference type="AlphaFoldDB" id="A0AAD8HPP4"/>
<dbReference type="InterPro" id="IPR017932">
    <property type="entry name" value="GATase_2_dom"/>
</dbReference>
<feature type="domain" description="Glutamine amidotransferase type-2" evidence="2">
    <location>
        <begin position="199"/>
        <end position="244"/>
    </location>
</feature>
<gene>
    <name evidence="3" type="ORF">POM88_037156</name>
</gene>
<keyword evidence="4" id="KW-1185">Reference proteome</keyword>
<reference evidence="3" key="1">
    <citation type="submission" date="2023-02" db="EMBL/GenBank/DDBJ databases">
        <title>Genome of toxic invasive species Heracleum sosnowskyi carries increased number of genes despite the absence of recent whole-genome duplications.</title>
        <authorList>
            <person name="Schelkunov M."/>
            <person name="Shtratnikova V."/>
            <person name="Makarenko M."/>
            <person name="Klepikova A."/>
            <person name="Omelchenko D."/>
            <person name="Novikova G."/>
            <person name="Obukhova E."/>
            <person name="Bogdanov V."/>
            <person name="Penin A."/>
            <person name="Logacheva M."/>
        </authorList>
    </citation>
    <scope>NUCLEOTIDE SEQUENCE</scope>
    <source>
        <strain evidence="3">Hsosn_3</strain>
        <tissue evidence="3">Leaf</tissue>
    </source>
</reference>
<comment type="caution">
    <text evidence="3">The sequence shown here is derived from an EMBL/GenBank/DDBJ whole genome shotgun (WGS) entry which is preliminary data.</text>
</comment>
<evidence type="ECO:0000259" key="2">
    <source>
        <dbReference type="Pfam" id="PF00310"/>
    </source>
</evidence>
<proteinExistence type="predicted"/>
<dbReference type="SUPFAM" id="SSF56235">
    <property type="entry name" value="N-terminal nucleophile aminohydrolases (Ntn hydrolases)"/>
    <property type="match status" value="1"/>
</dbReference>
<dbReference type="Pfam" id="PF00310">
    <property type="entry name" value="GATase_2"/>
    <property type="match status" value="1"/>
</dbReference>
<dbReference type="Proteomes" id="UP001237642">
    <property type="component" value="Unassembled WGS sequence"/>
</dbReference>
<accession>A0AAD8HPP4</accession>
<dbReference type="PANTHER" id="PTHR46250:SF17">
    <property type="entry name" value="MYB_SANT-LIKE DOMAIN-CONTAINING PROTEIN"/>
    <property type="match status" value="1"/>
</dbReference>
<feature type="region of interest" description="Disordered" evidence="1">
    <location>
        <begin position="35"/>
        <end position="56"/>
    </location>
</feature>
<dbReference type="PANTHER" id="PTHR46250">
    <property type="entry name" value="MYB/SANT-LIKE DNA-BINDING DOMAIN PROTEIN-RELATED"/>
    <property type="match status" value="1"/>
</dbReference>